<feature type="transmembrane region" description="Helical" evidence="1">
    <location>
        <begin position="47"/>
        <end position="73"/>
    </location>
</feature>
<sequence length="241" mass="27028">MAILKTCCCLKSVRDGSFASGIYTMIFYTLFVTFGTFHLTPKIENKVLFGLGLLALFLSGMCVMSSALLLVGLCADNRIFLIPWLVFVSLATLLDVFLCVYFTVKDTSDPLQPLFFFTDFFFSTLNVYCFLCVMSQYQEYSAGRGRPEDCIRMEDQPDIHCLRFHWPSFQVLNHPPADQEGLQADVSGSNFLTVPGPNPNPINICHQSTESVNSCASTRYIVEICQNNARAQSTEEPIEDV</sequence>
<name>A0AAV1ZUU1_9ARAC</name>
<dbReference type="PANTHER" id="PTHR36694">
    <property type="entry name" value="PASIFLORA 1, ISOFORM A-RELATED"/>
    <property type="match status" value="1"/>
</dbReference>
<dbReference type="Pfam" id="PF15860">
    <property type="entry name" value="DUF4728"/>
    <property type="match status" value="1"/>
</dbReference>
<keyword evidence="1" id="KW-0812">Transmembrane</keyword>
<feature type="transmembrane region" description="Helical" evidence="1">
    <location>
        <begin position="114"/>
        <end position="137"/>
    </location>
</feature>
<dbReference type="InterPro" id="IPR031720">
    <property type="entry name" value="DUF4728"/>
</dbReference>
<dbReference type="Proteomes" id="UP001497382">
    <property type="component" value="Unassembled WGS sequence"/>
</dbReference>
<protein>
    <submittedName>
        <fullName evidence="2">Uncharacterized protein</fullName>
    </submittedName>
</protein>
<evidence type="ECO:0000256" key="1">
    <source>
        <dbReference type="SAM" id="Phobius"/>
    </source>
</evidence>
<organism evidence="2 3">
    <name type="scientific">Larinioides sclopetarius</name>
    <dbReference type="NCBI Taxonomy" id="280406"/>
    <lineage>
        <taxon>Eukaryota</taxon>
        <taxon>Metazoa</taxon>
        <taxon>Ecdysozoa</taxon>
        <taxon>Arthropoda</taxon>
        <taxon>Chelicerata</taxon>
        <taxon>Arachnida</taxon>
        <taxon>Araneae</taxon>
        <taxon>Araneomorphae</taxon>
        <taxon>Entelegynae</taxon>
        <taxon>Araneoidea</taxon>
        <taxon>Araneidae</taxon>
        <taxon>Larinioides</taxon>
    </lineage>
</organism>
<keyword evidence="1" id="KW-0472">Membrane</keyword>
<keyword evidence="3" id="KW-1185">Reference proteome</keyword>
<evidence type="ECO:0000313" key="2">
    <source>
        <dbReference type="EMBL" id="CAL1274166.1"/>
    </source>
</evidence>
<proteinExistence type="predicted"/>
<dbReference type="EMBL" id="CAXIEN010000075">
    <property type="protein sequence ID" value="CAL1274166.1"/>
    <property type="molecule type" value="Genomic_DNA"/>
</dbReference>
<accession>A0AAV1ZUU1</accession>
<gene>
    <name evidence="2" type="ORF">LARSCL_LOCUS7325</name>
</gene>
<dbReference type="PANTHER" id="PTHR36694:SF11">
    <property type="entry name" value="LP21121P-RELATED"/>
    <property type="match status" value="1"/>
</dbReference>
<evidence type="ECO:0000313" key="3">
    <source>
        <dbReference type="Proteomes" id="UP001497382"/>
    </source>
</evidence>
<keyword evidence="1" id="KW-1133">Transmembrane helix</keyword>
<reference evidence="2 3" key="1">
    <citation type="submission" date="2024-04" db="EMBL/GenBank/DDBJ databases">
        <authorList>
            <person name="Rising A."/>
            <person name="Reimegard J."/>
            <person name="Sonavane S."/>
            <person name="Akerstrom W."/>
            <person name="Nylinder S."/>
            <person name="Hedman E."/>
            <person name="Kallberg Y."/>
        </authorList>
    </citation>
    <scope>NUCLEOTIDE SEQUENCE [LARGE SCALE GENOMIC DNA]</scope>
</reference>
<feature type="transmembrane region" description="Helical" evidence="1">
    <location>
        <begin position="20"/>
        <end position="40"/>
    </location>
</feature>
<comment type="caution">
    <text evidence="2">The sequence shown here is derived from an EMBL/GenBank/DDBJ whole genome shotgun (WGS) entry which is preliminary data.</text>
</comment>
<feature type="transmembrane region" description="Helical" evidence="1">
    <location>
        <begin position="79"/>
        <end position="102"/>
    </location>
</feature>
<dbReference type="AlphaFoldDB" id="A0AAV1ZUU1"/>